<sequence>MDRGQTTARAGGLWFTTVTPHKPSSENSLSLDPRTDLRSVSQTPVHGSKLLYPDSDTNYGRPSQTIVRYTVQVLSIQITLRSVFDLQFSRISGESSFFED</sequence>
<keyword evidence="3" id="KW-1185">Reference proteome</keyword>
<accession>M1DT94</accession>
<dbReference type="Proteomes" id="UP000011115">
    <property type="component" value="Unassembled WGS sequence"/>
</dbReference>
<feature type="region of interest" description="Disordered" evidence="1">
    <location>
        <begin position="1"/>
        <end position="56"/>
    </location>
</feature>
<name>M1DT94_SOLTU</name>
<evidence type="ECO:0000313" key="3">
    <source>
        <dbReference type="Proteomes" id="UP000011115"/>
    </source>
</evidence>
<evidence type="ECO:0000256" key="1">
    <source>
        <dbReference type="SAM" id="MobiDB-lite"/>
    </source>
</evidence>
<dbReference type="AlphaFoldDB" id="M1DT94"/>
<proteinExistence type="predicted"/>
<organism evidence="2 3">
    <name type="scientific">Solanum tuberosum</name>
    <name type="common">Potato</name>
    <dbReference type="NCBI Taxonomy" id="4113"/>
    <lineage>
        <taxon>Eukaryota</taxon>
        <taxon>Viridiplantae</taxon>
        <taxon>Streptophyta</taxon>
        <taxon>Embryophyta</taxon>
        <taxon>Tracheophyta</taxon>
        <taxon>Spermatophyta</taxon>
        <taxon>Magnoliopsida</taxon>
        <taxon>eudicotyledons</taxon>
        <taxon>Gunneridae</taxon>
        <taxon>Pentapetalae</taxon>
        <taxon>asterids</taxon>
        <taxon>lamiids</taxon>
        <taxon>Solanales</taxon>
        <taxon>Solanaceae</taxon>
        <taxon>Solanoideae</taxon>
        <taxon>Solaneae</taxon>
        <taxon>Solanum</taxon>
    </lineage>
</organism>
<dbReference type="EnsemblPlants" id="PGSC0003DMT400094038">
    <property type="protein sequence ID" value="PGSC0003DMT400094038"/>
    <property type="gene ID" value="PGSC0003DMG400043609"/>
</dbReference>
<dbReference type="InParanoid" id="M1DT94"/>
<evidence type="ECO:0000313" key="2">
    <source>
        <dbReference type="EnsemblPlants" id="PGSC0003DMT400094038"/>
    </source>
</evidence>
<reference evidence="3" key="1">
    <citation type="journal article" date="2011" name="Nature">
        <title>Genome sequence and analysis of the tuber crop potato.</title>
        <authorList>
            <consortium name="The Potato Genome Sequencing Consortium"/>
        </authorList>
    </citation>
    <scope>NUCLEOTIDE SEQUENCE [LARGE SCALE GENOMIC DNA]</scope>
    <source>
        <strain evidence="3">cv. DM1-3 516 R44</strain>
    </source>
</reference>
<reference evidence="2" key="2">
    <citation type="submission" date="2015-06" db="UniProtKB">
        <authorList>
            <consortium name="EnsemblPlants"/>
        </authorList>
    </citation>
    <scope>IDENTIFICATION</scope>
    <source>
        <strain evidence="2">DM1-3 516 R44</strain>
    </source>
</reference>
<dbReference type="Gramene" id="PGSC0003DMT400094038">
    <property type="protein sequence ID" value="PGSC0003DMT400094038"/>
    <property type="gene ID" value="PGSC0003DMG400043609"/>
</dbReference>
<dbReference type="HOGENOM" id="CLU_2311115_0_0_1"/>
<protein>
    <submittedName>
        <fullName evidence="2">Uncharacterized protein</fullName>
    </submittedName>
</protein>
<dbReference type="PaxDb" id="4113-PGSC0003DMT400094038"/>